<feature type="compositionally biased region" description="Polar residues" evidence="9">
    <location>
        <begin position="1203"/>
        <end position="1224"/>
    </location>
</feature>
<proteinExistence type="inferred from homology"/>
<dbReference type="Pfam" id="PF10475">
    <property type="entry name" value="Vps54_N"/>
    <property type="match status" value="1"/>
</dbReference>
<feature type="compositionally biased region" description="Polar residues" evidence="9">
    <location>
        <begin position="1129"/>
        <end position="1143"/>
    </location>
</feature>
<feature type="compositionally biased region" description="Polar residues" evidence="9">
    <location>
        <begin position="42"/>
        <end position="59"/>
    </location>
</feature>
<evidence type="ECO:0000256" key="9">
    <source>
        <dbReference type="SAM" id="MobiDB-lite"/>
    </source>
</evidence>
<comment type="similarity">
    <text evidence="2">Belongs to the VPS54 family.</text>
</comment>
<feature type="region of interest" description="Disordered" evidence="9">
    <location>
        <begin position="40"/>
        <end position="59"/>
    </location>
</feature>
<dbReference type="EMBL" id="HG529588">
    <property type="protein sequence ID" value="CDI53680.1"/>
    <property type="molecule type" value="Genomic_DNA"/>
</dbReference>
<name>A0A077QUL1_9BASI</name>
<feature type="region of interest" description="Disordered" evidence="9">
    <location>
        <begin position="1129"/>
        <end position="1259"/>
    </location>
</feature>
<dbReference type="GO" id="GO:0000938">
    <property type="term" value="C:GARP complex"/>
    <property type="evidence" value="ECO:0007669"/>
    <property type="project" value="InterPro"/>
</dbReference>
<feature type="compositionally biased region" description="Polar residues" evidence="9">
    <location>
        <begin position="1316"/>
        <end position="1325"/>
    </location>
</feature>
<feature type="compositionally biased region" description="Basic residues" evidence="9">
    <location>
        <begin position="1721"/>
        <end position="1733"/>
    </location>
</feature>
<evidence type="ECO:0000313" key="12">
    <source>
        <dbReference type="EMBL" id="CDI53680.1"/>
    </source>
</evidence>
<dbReference type="InterPro" id="IPR019515">
    <property type="entry name" value="VPS54_N"/>
</dbReference>
<reference evidence="12" key="1">
    <citation type="journal article" date="2014" name="Genome Biol. Evol.">
        <title>Gene Loss Rather Than Gene Gain Is Associated with a Host Jump from Monocots to Dicots in the Smut Fungus Melanopsichium pennsylvanicum.</title>
        <authorList>
            <person name="Sharma R."/>
            <person name="Mishra B."/>
            <person name="Runge F."/>
            <person name="Thines M."/>
        </authorList>
    </citation>
    <scope>NUCLEOTIDE SEQUENCE</scope>
    <source>
        <strain evidence="12">4</strain>
    </source>
</reference>
<evidence type="ECO:0000256" key="5">
    <source>
        <dbReference type="ARBA" id="ARBA00022927"/>
    </source>
</evidence>
<keyword evidence="4" id="KW-0813">Transport</keyword>
<dbReference type="PANTHER" id="PTHR12965:SF0">
    <property type="entry name" value="VACUOLAR PROTEIN SORTING-ASSOCIATED PROTEIN 54"/>
    <property type="match status" value="1"/>
</dbReference>
<evidence type="ECO:0000256" key="2">
    <source>
        <dbReference type="ARBA" id="ARBA00009150"/>
    </source>
</evidence>
<feature type="compositionally biased region" description="Acidic residues" evidence="9">
    <location>
        <begin position="1687"/>
        <end position="1701"/>
    </location>
</feature>
<feature type="compositionally biased region" description="Basic and acidic residues" evidence="9">
    <location>
        <begin position="1570"/>
        <end position="1583"/>
    </location>
</feature>
<comment type="subcellular location">
    <subcellularLocation>
        <location evidence="1">Golgi apparatus</location>
        <location evidence="1">trans-Golgi network</location>
    </subcellularLocation>
</comment>
<accession>A0A077QUL1</accession>
<keyword evidence="5" id="KW-0653">Protein transport</keyword>
<dbReference type="GO" id="GO:0006896">
    <property type="term" value="P:Golgi to vacuole transport"/>
    <property type="evidence" value="ECO:0007669"/>
    <property type="project" value="TreeGrafter"/>
</dbReference>
<feature type="compositionally biased region" description="Low complexity" evidence="9">
    <location>
        <begin position="1399"/>
        <end position="1433"/>
    </location>
</feature>
<evidence type="ECO:0000256" key="7">
    <source>
        <dbReference type="ARBA" id="ARBA00023054"/>
    </source>
</evidence>
<feature type="domain" description="Vacuolar protein sorting-associated protein 54 N-terminal" evidence="11">
    <location>
        <begin position="234"/>
        <end position="405"/>
    </location>
</feature>
<feature type="region of interest" description="Disordered" evidence="9">
    <location>
        <begin position="162"/>
        <end position="209"/>
    </location>
</feature>
<feature type="domain" description="Vacuolar protein sorting-associated protein 54 C-terminal" evidence="10">
    <location>
        <begin position="864"/>
        <end position="995"/>
    </location>
</feature>
<feature type="region of interest" description="Disordered" evidence="9">
    <location>
        <begin position="1275"/>
        <end position="1733"/>
    </location>
</feature>
<dbReference type="InterPro" id="IPR012501">
    <property type="entry name" value="Vps54_C"/>
</dbReference>
<feature type="compositionally biased region" description="Low complexity" evidence="9">
    <location>
        <begin position="1284"/>
        <end position="1294"/>
    </location>
</feature>
<evidence type="ECO:0000259" key="11">
    <source>
        <dbReference type="Pfam" id="PF10475"/>
    </source>
</evidence>
<feature type="compositionally biased region" description="Polar residues" evidence="9">
    <location>
        <begin position="533"/>
        <end position="544"/>
    </location>
</feature>
<evidence type="ECO:0000256" key="1">
    <source>
        <dbReference type="ARBA" id="ARBA00004601"/>
    </source>
</evidence>
<feature type="compositionally biased region" description="Polar residues" evidence="9">
    <location>
        <begin position="505"/>
        <end position="518"/>
    </location>
</feature>
<dbReference type="GO" id="GO:0042147">
    <property type="term" value="P:retrograde transport, endosome to Golgi"/>
    <property type="evidence" value="ECO:0007669"/>
    <property type="project" value="InterPro"/>
</dbReference>
<feature type="compositionally biased region" description="Basic and acidic residues" evidence="9">
    <location>
        <begin position="1620"/>
        <end position="1638"/>
    </location>
</feature>
<sequence>MSTGIDEAATSSGRNTGTSSHTQEVGSHFAADETIRFVQFRNGVTSPGSPGSEADSTINSNTFAPSILASRLGRSIYSSAGAAGSSLSLSGSGSNSPTIALTGFNAISTVLNNPSKRQHPIDPKSSRFPPVTPNHVPADIQKVKKVQLDSYLSSVRPEWDRFMRNQSMGRQGKATIKKQQQQQRQSTHDSSYDFEPLGKPDRRHRPTASMASLSADLQAVPPPQARKRLPNLSAVPQVFFSEEFDLGNPYTFDQVTERYKAAASPPSASNGSNAPIYDVALNQMLQEKLSYYSDVIEQHLIIEIGQQSSSFFAALGDLNDLNAEAESCLRKIDALKTEVQDIDEKQARKGLHVIREQYHRRQLERKQTAVQNVRQIIERRDLVRLLLQQGETEEALDLLDKLRSALRCSYIDSDQTQSDATTDATATLDRSRDDHVVLSKLQCLSSIPAQLEEMEQTLSAMLEQDLITILKQDIDARLTAYQQNGSARVTEYLTVAAEEPAKNGSAPQSLDLNPNAIGTESLLAPSKPPVSPSGHSGRTLSSSESELASRIAPYVVGLAKTGGIEKAIAAYRGVAIQAVQQTWKETLSRPGSDMAETVRWLLSEDFSRLADHDMLPPPAARIRDLDHVAFLEMGRELFETLLECLRAIDAQCKLIPGILDEYHASNSKDASTWRERGTDGDAGGLPLPPNMPSGVPTNLPAKLSDVVVASAEQSHSLCARLLTLRAITHAALELAPFLVIFQLCWSFVLSSEQLCRKMIVGLRGTVLSQAKGFLANFHRKRIERAAKAVEEETWAQAEVGADIQAQIRRIVSSAVEDPADFVVMGSENQADQQPGKDAGVGLDGPVSREDEAHASAKTLDIEDRQYFVVDASLEVLSLLVDYLKVIINLPLLTTEAMARVVEFLKQFNSRTCQVVLGAGAMRSAGLKNITAKHLALASQSLSIMISLIPYIRETVRRHLSPKQAVLLTEFDKLRRDFQEHQYEIHAKLVAIMSDRLTVHCRTLSTIDWNADKPTADGQGGDEATEAEPNKYAADMVKETATLHKVLTKYLQAVVVEHVIGQVLRSIDARVAQEFEKVPVQNQHALERMQTDVRHLGTKLSALKHVEWKDEALQHVLSMKHVAAAPTVSVSNAGGSSTPNTETAPGSPAVDKPAASPFGPVTYKPRIPNIFGRRQQQQHQSQSGSPRASTDVPGASSLVDAQRSVETTPRTSMQLQQQPPSTQEAPQGDAAVLEPAAKSNAPGARSIEEEMSEVPPTPPSKIRVMELAGVVKVQDADARDSEDIVAPAVPAPGAADKSLAEDNRSSSDVPAALANVSDASAPTSAAINVAESGQPMAAEEDKVVADHRQREAIETAARPSTSASQTNDTLLPEAAPAAVSGTSTTTEPGQPSTPTKKAEPPQTQQTSTSTPVDSSPALSGASTPATGTPSGTPAKPGRMSLKERLAEAARKRAQQSAPAARPASQAEAESASAAAPTQPVATAAASAAVKEVQASEVKAEELTKAASSSDAEAQLETTSAPAADASDARPRKEKEQISAKTDAVKLEAEVQEGMREAPKESAPESSVEIRPSNEKQEASQDHAEAITSAPLEANQEHSDDPSTSFTPETPEIDVTKTSNEAPERNDKDIDVAESEDKVKITAGNVDGHAAKPAEEAENGAAETRRPLNGTGAPKRASQDSSAAVVGEADADLDGDGDEDVDADANVNTNDSALGGTGSTGAKKNKKKKKKGKKK</sequence>
<feature type="region of interest" description="Disordered" evidence="9">
    <location>
        <begin position="113"/>
        <end position="137"/>
    </location>
</feature>
<feature type="compositionally biased region" description="Polar residues" evidence="9">
    <location>
        <begin position="1"/>
        <end position="25"/>
    </location>
</feature>
<dbReference type="PANTHER" id="PTHR12965">
    <property type="entry name" value="VACUOLAR PROTEIN SORTING 54"/>
    <property type="match status" value="1"/>
</dbReference>
<keyword evidence="7 8" id="KW-0175">Coiled coil</keyword>
<feature type="compositionally biased region" description="Low complexity" evidence="9">
    <location>
        <begin position="1453"/>
        <end position="1495"/>
    </location>
</feature>
<feature type="region of interest" description="Disordered" evidence="9">
    <location>
        <begin position="500"/>
        <end position="544"/>
    </location>
</feature>
<organism evidence="12">
    <name type="scientific">Melanopsichium pennsylvanicum 4</name>
    <dbReference type="NCBI Taxonomy" id="1398559"/>
    <lineage>
        <taxon>Eukaryota</taxon>
        <taxon>Fungi</taxon>
        <taxon>Dikarya</taxon>
        <taxon>Basidiomycota</taxon>
        <taxon>Ustilaginomycotina</taxon>
        <taxon>Ustilaginomycetes</taxon>
        <taxon>Ustilaginales</taxon>
        <taxon>Ustilaginaceae</taxon>
        <taxon>Melanopsichium</taxon>
    </lineage>
</organism>
<dbReference type="Pfam" id="PF07928">
    <property type="entry name" value="Vps54"/>
    <property type="match status" value="1"/>
</dbReference>
<feature type="compositionally biased region" description="Polar residues" evidence="9">
    <location>
        <begin position="1379"/>
        <end position="1394"/>
    </location>
</feature>
<evidence type="ECO:0000256" key="8">
    <source>
        <dbReference type="SAM" id="Coils"/>
    </source>
</evidence>
<evidence type="ECO:0000256" key="3">
    <source>
        <dbReference type="ARBA" id="ARBA00017665"/>
    </source>
</evidence>
<evidence type="ECO:0000256" key="6">
    <source>
        <dbReference type="ARBA" id="ARBA00023034"/>
    </source>
</evidence>
<evidence type="ECO:0000256" key="4">
    <source>
        <dbReference type="ARBA" id="ARBA00022448"/>
    </source>
</evidence>
<dbReference type="GO" id="GO:0005829">
    <property type="term" value="C:cytosol"/>
    <property type="evidence" value="ECO:0007669"/>
    <property type="project" value="GOC"/>
</dbReference>
<feature type="compositionally biased region" description="Polar residues" evidence="9">
    <location>
        <begin position="1357"/>
        <end position="1368"/>
    </location>
</feature>
<dbReference type="GO" id="GO:0015031">
    <property type="term" value="P:protein transport"/>
    <property type="evidence" value="ECO:0007669"/>
    <property type="project" value="UniProtKB-KW"/>
</dbReference>
<feature type="compositionally biased region" description="Basic and acidic residues" evidence="9">
    <location>
        <begin position="1439"/>
        <end position="1449"/>
    </location>
</feature>
<keyword evidence="6" id="KW-0333">Golgi apparatus</keyword>
<feature type="compositionally biased region" description="Basic and acidic residues" evidence="9">
    <location>
        <begin position="186"/>
        <end position="200"/>
    </location>
</feature>
<feature type="compositionally biased region" description="Low complexity" evidence="9">
    <location>
        <begin position="1174"/>
        <end position="1184"/>
    </location>
</feature>
<protein>
    <recommendedName>
        <fullName evidence="3">Vacuolar protein sorting-associated protein 54</fullName>
    </recommendedName>
</protein>
<dbReference type="GO" id="GO:0019905">
    <property type="term" value="F:syntaxin binding"/>
    <property type="evidence" value="ECO:0007669"/>
    <property type="project" value="TreeGrafter"/>
</dbReference>
<feature type="compositionally biased region" description="Basic and acidic residues" evidence="9">
    <location>
        <begin position="1338"/>
        <end position="1352"/>
    </location>
</feature>
<feature type="non-terminal residue" evidence="12">
    <location>
        <position position="1733"/>
    </location>
</feature>
<feature type="coiled-coil region" evidence="8">
    <location>
        <begin position="318"/>
        <end position="345"/>
    </location>
</feature>
<feature type="compositionally biased region" description="Basic and acidic residues" evidence="9">
    <location>
        <begin position="1525"/>
        <end position="1561"/>
    </location>
</feature>
<evidence type="ECO:0000259" key="10">
    <source>
        <dbReference type="Pfam" id="PF07928"/>
    </source>
</evidence>
<feature type="region of interest" description="Disordered" evidence="9">
    <location>
        <begin position="1"/>
        <end position="31"/>
    </location>
</feature>
<dbReference type="InterPro" id="IPR039745">
    <property type="entry name" value="Vps54"/>
</dbReference>
<dbReference type="Gene3D" id="6.10.250.860">
    <property type="match status" value="1"/>
</dbReference>